<evidence type="ECO:0000256" key="5">
    <source>
        <dbReference type="ARBA" id="ARBA00023242"/>
    </source>
</evidence>
<evidence type="ECO:0000256" key="3">
    <source>
        <dbReference type="ARBA" id="ARBA00023015"/>
    </source>
</evidence>
<feature type="compositionally biased region" description="Basic and acidic residues" evidence="6">
    <location>
        <begin position="244"/>
        <end position="255"/>
    </location>
</feature>
<gene>
    <name evidence="8" type="ORF">DGUA_6G013636</name>
</gene>
<dbReference type="AlphaFoldDB" id="A0A3B0K779"/>
<dbReference type="GO" id="GO:0003677">
    <property type="term" value="F:DNA binding"/>
    <property type="evidence" value="ECO:0007669"/>
    <property type="project" value="InterPro"/>
</dbReference>
<dbReference type="OrthoDB" id="8186171at2759"/>
<evidence type="ECO:0000256" key="6">
    <source>
        <dbReference type="SAM" id="MobiDB-lite"/>
    </source>
</evidence>
<dbReference type="Gene3D" id="1.10.10.2590">
    <property type="entry name" value="BEN domain"/>
    <property type="match status" value="1"/>
</dbReference>
<keyword evidence="2" id="KW-0678">Repressor</keyword>
<dbReference type="GO" id="GO:0045746">
    <property type="term" value="P:negative regulation of Notch signaling pathway"/>
    <property type="evidence" value="ECO:0007669"/>
    <property type="project" value="InterPro"/>
</dbReference>
<dbReference type="PANTHER" id="PTHR35346:SF1">
    <property type="entry name" value="BEN DOMAIN-CONTAINING PROTEIN 6"/>
    <property type="match status" value="1"/>
</dbReference>
<dbReference type="OMA" id="QYGEVFW"/>
<evidence type="ECO:0000313" key="8">
    <source>
        <dbReference type="EMBL" id="SPP81879.1"/>
    </source>
</evidence>
<dbReference type="STRING" id="7266.A0A3B0K779"/>
<accession>A0A3B0K779</accession>
<dbReference type="PROSITE" id="PS51457">
    <property type="entry name" value="BEN"/>
    <property type="match status" value="1"/>
</dbReference>
<keyword evidence="3" id="KW-0805">Transcription regulation</keyword>
<evidence type="ECO:0000256" key="4">
    <source>
        <dbReference type="ARBA" id="ARBA00023163"/>
    </source>
</evidence>
<protein>
    <recommendedName>
        <fullName evidence="7">BEN domain-containing protein</fullName>
    </recommendedName>
</protein>
<dbReference type="GO" id="GO:0003714">
    <property type="term" value="F:transcription corepressor activity"/>
    <property type="evidence" value="ECO:0007669"/>
    <property type="project" value="InterPro"/>
</dbReference>
<proteinExistence type="predicted"/>
<dbReference type="InterPro" id="IPR037496">
    <property type="entry name" value="BEND6-like"/>
</dbReference>
<keyword evidence="5" id="KW-0539">Nucleus</keyword>
<dbReference type="EMBL" id="OUUW01000006">
    <property type="protein sequence ID" value="SPP81879.1"/>
    <property type="molecule type" value="Genomic_DNA"/>
</dbReference>
<evidence type="ECO:0000259" key="7">
    <source>
        <dbReference type="PROSITE" id="PS51457"/>
    </source>
</evidence>
<evidence type="ECO:0000313" key="9">
    <source>
        <dbReference type="Proteomes" id="UP000268350"/>
    </source>
</evidence>
<comment type="subcellular location">
    <subcellularLocation>
        <location evidence="1">Nucleus</location>
    </subcellularLocation>
</comment>
<feature type="region of interest" description="Disordered" evidence="6">
    <location>
        <begin position="223"/>
        <end position="259"/>
    </location>
</feature>
<dbReference type="Pfam" id="PF10523">
    <property type="entry name" value="BEN"/>
    <property type="match status" value="1"/>
</dbReference>
<keyword evidence="4" id="KW-0804">Transcription</keyword>
<name>A0A3B0K779_DROGU</name>
<dbReference type="GO" id="GO:0005634">
    <property type="term" value="C:nucleus"/>
    <property type="evidence" value="ECO:0007669"/>
    <property type="project" value="UniProtKB-SubCell"/>
</dbReference>
<dbReference type="InterPro" id="IPR018379">
    <property type="entry name" value="BEN_domain"/>
</dbReference>
<reference evidence="9" key="1">
    <citation type="submission" date="2018-01" db="EMBL/GenBank/DDBJ databases">
        <authorList>
            <person name="Alioto T."/>
            <person name="Alioto T."/>
        </authorList>
    </citation>
    <scope>NUCLEOTIDE SEQUENCE [LARGE SCALE GENOMIC DNA]</scope>
</reference>
<dbReference type="SMART" id="SM01025">
    <property type="entry name" value="BEN"/>
    <property type="match status" value="1"/>
</dbReference>
<keyword evidence="9" id="KW-1185">Reference proteome</keyword>
<feature type="domain" description="BEN" evidence="7">
    <location>
        <begin position="276"/>
        <end position="373"/>
    </location>
</feature>
<organism evidence="8 9">
    <name type="scientific">Drosophila guanche</name>
    <name type="common">Fruit fly</name>
    <dbReference type="NCBI Taxonomy" id="7266"/>
    <lineage>
        <taxon>Eukaryota</taxon>
        <taxon>Metazoa</taxon>
        <taxon>Ecdysozoa</taxon>
        <taxon>Arthropoda</taxon>
        <taxon>Hexapoda</taxon>
        <taxon>Insecta</taxon>
        <taxon>Pterygota</taxon>
        <taxon>Neoptera</taxon>
        <taxon>Endopterygota</taxon>
        <taxon>Diptera</taxon>
        <taxon>Brachycera</taxon>
        <taxon>Muscomorpha</taxon>
        <taxon>Ephydroidea</taxon>
        <taxon>Drosophilidae</taxon>
        <taxon>Drosophila</taxon>
        <taxon>Sophophora</taxon>
    </lineage>
</organism>
<sequence length="388" mass="43869">MAAWTNSSDQRSNPTNSEENYICMSVVKKTASHALAATHLPHPLTPTSLRFPNIQFSHPYHQYLSQFAPTFVPYYQRLLTRPIVKLEEMDIENYINCEVSAQRTTFMRQTAVRPFGQHQPKLEPKTEHETLQKVLTKQKNVNTGSPQVAPGRRIINAKLMAIATASGSIRNMETAVEPLPPVEDSFRQQVAKIQKSQLHYEQLFARLTTMLQTLNQRYDKDCEEVPAPPSKRPRHISVSSAESHLQDTSEHERENLAPYPQRVKNVDGSYVYVLGPNGTKISAHQYGEVFWTSAPVATRSLLGTVFSSDELATHTLTGKPSPAFYGRERPPKLQLDQQKVDDIVVCVVNRTGGKERVIRATITTKCADTAKKYKRRAKKALKIKEESF</sequence>
<dbReference type="PANTHER" id="PTHR35346">
    <property type="entry name" value="BEN DOMAIN-CONTAINING PROTEIN 6"/>
    <property type="match status" value="1"/>
</dbReference>
<dbReference type="GO" id="GO:0045666">
    <property type="term" value="P:positive regulation of neuron differentiation"/>
    <property type="evidence" value="ECO:0007669"/>
    <property type="project" value="InterPro"/>
</dbReference>
<dbReference type="Proteomes" id="UP000268350">
    <property type="component" value="Unassembled WGS sequence"/>
</dbReference>
<evidence type="ECO:0000256" key="2">
    <source>
        <dbReference type="ARBA" id="ARBA00022491"/>
    </source>
</evidence>
<evidence type="ECO:0000256" key="1">
    <source>
        <dbReference type="ARBA" id="ARBA00004123"/>
    </source>
</evidence>